<dbReference type="STRING" id="742152.A0A2H3JVA4"/>
<keyword evidence="1" id="KW-0378">Hydrolase</keyword>
<proteinExistence type="predicted"/>
<dbReference type="GO" id="GO:0016787">
    <property type="term" value="F:hydrolase activity"/>
    <property type="evidence" value="ECO:0007669"/>
    <property type="project" value="UniProtKB-KW"/>
</dbReference>
<protein>
    <submittedName>
        <fullName evidence="1">Glycoside hydrolase family 13 protein</fullName>
    </submittedName>
</protein>
<accession>A0A2H3JVA4</accession>
<name>A0A2H3JVA4_WOLCO</name>
<sequence length="148" mass="17132">MPKSWMRATPRYTRSPKWGITDHTNVEQCLLVDANAPVADKWRDRSTLHRVVRKLVVGYGEVDVRSDTTKHIRKDFGRLFVEAKLSEIIESELDHLTYNPPYRTSNTPSCVSSKLEDMVKAAQSSYRLDEFMTRSFRENQSHCWPSAA</sequence>
<keyword evidence="2" id="KW-1185">Reference proteome</keyword>
<evidence type="ECO:0000313" key="2">
    <source>
        <dbReference type="Proteomes" id="UP000218811"/>
    </source>
</evidence>
<gene>
    <name evidence="1" type="ORF">WOLCODRAFT_152893</name>
</gene>
<organism evidence="1 2">
    <name type="scientific">Wolfiporia cocos (strain MD-104)</name>
    <name type="common">Brown rot fungus</name>
    <dbReference type="NCBI Taxonomy" id="742152"/>
    <lineage>
        <taxon>Eukaryota</taxon>
        <taxon>Fungi</taxon>
        <taxon>Dikarya</taxon>
        <taxon>Basidiomycota</taxon>
        <taxon>Agaricomycotina</taxon>
        <taxon>Agaricomycetes</taxon>
        <taxon>Polyporales</taxon>
        <taxon>Phaeolaceae</taxon>
        <taxon>Wolfiporia</taxon>
    </lineage>
</organism>
<dbReference type="AlphaFoldDB" id="A0A2H3JVA4"/>
<reference evidence="1 2" key="1">
    <citation type="journal article" date="2012" name="Science">
        <title>The Paleozoic origin of enzymatic lignin decomposition reconstructed from 31 fungal genomes.</title>
        <authorList>
            <person name="Floudas D."/>
            <person name="Binder M."/>
            <person name="Riley R."/>
            <person name="Barry K."/>
            <person name="Blanchette R.A."/>
            <person name="Henrissat B."/>
            <person name="Martinez A.T."/>
            <person name="Otillar R."/>
            <person name="Spatafora J.W."/>
            <person name="Yadav J.S."/>
            <person name="Aerts A."/>
            <person name="Benoit I."/>
            <person name="Boyd A."/>
            <person name="Carlson A."/>
            <person name="Copeland A."/>
            <person name="Coutinho P.M."/>
            <person name="de Vries R.P."/>
            <person name="Ferreira P."/>
            <person name="Findley K."/>
            <person name="Foster B."/>
            <person name="Gaskell J."/>
            <person name="Glotzer D."/>
            <person name="Gorecki P."/>
            <person name="Heitman J."/>
            <person name="Hesse C."/>
            <person name="Hori C."/>
            <person name="Igarashi K."/>
            <person name="Jurgens J.A."/>
            <person name="Kallen N."/>
            <person name="Kersten P."/>
            <person name="Kohler A."/>
            <person name="Kuees U."/>
            <person name="Kumar T.K.A."/>
            <person name="Kuo A."/>
            <person name="LaButti K."/>
            <person name="Larrondo L.F."/>
            <person name="Lindquist E."/>
            <person name="Ling A."/>
            <person name="Lombard V."/>
            <person name="Lucas S."/>
            <person name="Lundell T."/>
            <person name="Martin R."/>
            <person name="McLaughlin D.J."/>
            <person name="Morgenstern I."/>
            <person name="Morin E."/>
            <person name="Murat C."/>
            <person name="Nagy L.G."/>
            <person name="Nolan M."/>
            <person name="Ohm R.A."/>
            <person name="Patyshakuliyeva A."/>
            <person name="Rokas A."/>
            <person name="Ruiz-Duenas F.J."/>
            <person name="Sabat G."/>
            <person name="Salamov A."/>
            <person name="Samejima M."/>
            <person name="Schmutz J."/>
            <person name="Slot J.C."/>
            <person name="St John F."/>
            <person name="Stenlid J."/>
            <person name="Sun H."/>
            <person name="Sun S."/>
            <person name="Syed K."/>
            <person name="Tsang A."/>
            <person name="Wiebenga A."/>
            <person name="Young D."/>
            <person name="Pisabarro A."/>
            <person name="Eastwood D.C."/>
            <person name="Martin F."/>
            <person name="Cullen D."/>
            <person name="Grigoriev I.V."/>
            <person name="Hibbett D.S."/>
        </authorList>
    </citation>
    <scope>NUCLEOTIDE SEQUENCE [LARGE SCALE GENOMIC DNA]</scope>
    <source>
        <strain evidence="1 2">MD-104</strain>
    </source>
</reference>
<evidence type="ECO:0000313" key="1">
    <source>
        <dbReference type="EMBL" id="PCH42839.1"/>
    </source>
</evidence>
<dbReference type="EMBL" id="KB468135">
    <property type="protein sequence ID" value="PCH42839.1"/>
    <property type="molecule type" value="Genomic_DNA"/>
</dbReference>
<dbReference type="OrthoDB" id="204980at2759"/>
<dbReference type="Proteomes" id="UP000218811">
    <property type="component" value="Unassembled WGS sequence"/>
</dbReference>